<dbReference type="Pfam" id="PF12833">
    <property type="entry name" value="HTH_18"/>
    <property type="match status" value="1"/>
</dbReference>
<dbReference type="SMART" id="SM00342">
    <property type="entry name" value="HTH_ARAC"/>
    <property type="match status" value="1"/>
</dbReference>
<keyword evidence="3" id="KW-0804">Transcription</keyword>
<dbReference type="Proteomes" id="UP000263957">
    <property type="component" value="Unassembled WGS sequence"/>
</dbReference>
<dbReference type="Pfam" id="PF12625">
    <property type="entry name" value="Arabinose_bd"/>
    <property type="match status" value="1"/>
</dbReference>
<keyword evidence="2" id="KW-0238">DNA-binding</keyword>
<dbReference type="AlphaFoldDB" id="A0A356W5N2"/>
<dbReference type="PANTHER" id="PTHR47894">
    <property type="entry name" value="HTH-TYPE TRANSCRIPTIONAL REGULATOR GADX"/>
    <property type="match status" value="1"/>
</dbReference>
<dbReference type="GO" id="GO:0003700">
    <property type="term" value="F:DNA-binding transcription factor activity"/>
    <property type="evidence" value="ECO:0007669"/>
    <property type="project" value="InterPro"/>
</dbReference>
<dbReference type="PANTHER" id="PTHR47894:SF1">
    <property type="entry name" value="HTH-TYPE TRANSCRIPTIONAL REGULATOR VQSM"/>
    <property type="match status" value="1"/>
</dbReference>
<gene>
    <name evidence="5" type="ORF">DD728_08880</name>
</gene>
<evidence type="ECO:0000256" key="1">
    <source>
        <dbReference type="ARBA" id="ARBA00023015"/>
    </source>
</evidence>
<accession>A0A356W5N2</accession>
<feature type="domain" description="HTH araC/xylS-type" evidence="4">
    <location>
        <begin position="210"/>
        <end position="307"/>
    </location>
</feature>
<feature type="non-terminal residue" evidence="5">
    <location>
        <position position="1"/>
    </location>
</feature>
<dbReference type="InterPro" id="IPR020449">
    <property type="entry name" value="Tscrpt_reg_AraC-type_HTH"/>
</dbReference>
<sequence length="313" mass="34513">AACLLGTGISEQALSGGEGFVTRAQEMRLIENLMLALPDGPASGFELGLQYSLATFGVWGFALRTSRTLRDAVGMGVRYLPLSTAYCRIALIDSDDEFGISLDPGEIPLHLRQFLLERDMATTVNLIKELSLSGIAVKSVVFTGRPRVGADYIQSVCGVRPVFNGGRNSVTVTRADAELPFSSYDQDLVRLLEEQCRLRVRRMDATGLDGRVRQKLLGDMGLGTTLDSMAGALALSPRSLRRKLEQEGVSYREIVEEERKQLAIQLLENTEMKIDELAAHLGYTDAGGFVRAFRRWLGCSPRDYREAASRQMK</sequence>
<dbReference type="InterPro" id="IPR009057">
    <property type="entry name" value="Homeodomain-like_sf"/>
</dbReference>
<dbReference type="GO" id="GO:0000976">
    <property type="term" value="F:transcription cis-regulatory region binding"/>
    <property type="evidence" value="ECO:0007669"/>
    <property type="project" value="TreeGrafter"/>
</dbReference>
<dbReference type="EMBL" id="DOGS01000182">
    <property type="protein sequence ID" value="HBQ48984.1"/>
    <property type="molecule type" value="Genomic_DNA"/>
</dbReference>
<comment type="caution">
    <text evidence="5">The sequence shown here is derived from an EMBL/GenBank/DDBJ whole genome shotgun (WGS) entry which is preliminary data.</text>
</comment>
<proteinExistence type="predicted"/>
<name>A0A356W5N2_9PROT</name>
<dbReference type="InterPro" id="IPR018060">
    <property type="entry name" value="HTH_AraC"/>
</dbReference>
<evidence type="ECO:0000256" key="2">
    <source>
        <dbReference type="ARBA" id="ARBA00023125"/>
    </source>
</evidence>
<dbReference type="PROSITE" id="PS01124">
    <property type="entry name" value="HTH_ARAC_FAMILY_2"/>
    <property type="match status" value="1"/>
</dbReference>
<evidence type="ECO:0000256" key="3">
    <source>
        <dbReference type="ARBA" id="ARBA00023163"/>
    </source>
</evidence>
<organism evidence="5 6">
    <name type="scientific">Hyphomonas atlantica</name>
    <dbReference type="NCBI Taxonomy" id="1280948"/>
    <lineage>
        <taxon>Bacteria</taxon>
        <taxon>Pseudomonadati</taxon>
        <taxon>Pseudomonadota</taxon>
        <taxon>Alphaproteobacteria</taxon>
        <taxon>Hyphomonadales</taxon>
        <taxon>Hyphomonadaceae</taxon>
        <taxon>Hyphomonas</taxon>
    </lineage>
</organism>
<protein>
    <submittedName>
        <fullName evidence="5">AraC family transcriptional regulator</fullName>
    </submittedName>
</protein>
<dbReference type="PRINTS" id="PR00032">
    <property type="entry name" value="HTHARAC"/>
</dbReference>
<keyword evidence="1" id="KW-0805">Transcription regulation</keyword>
<dbReference type="Gene3D" id="1.10.10.60">
    <property type="entry name" value="Homeodomain-like"/>
    <property type="match status" value="1"/>
</dbReference>
<reference evidence="5 6" key="1">
    <citation type="journal article" date="2018" name="Nat. Biotechnol.">
        <title>A standardized bacterial taxonomy based on genome phylogeny substantially revises the tree of life.</title>
        <authorList>
            <person name="Parks D.H."/>
            <person name="Chuvochina M."/>
            <person name="Waite D.W."/>
            <person name="Rinke C."/>
            <person name="Skarshewski A."/>
            <person name="Chaumeil P.A."/>
            <person name="Hugenholtz P."/>
        </authorList>
    </citation>
    <scope>NUCLEOTIDE SEQUENCE [LARGE SCALE GENOMIC DNA]</scope>
    <source>
        <strain evidence="5">UBA10378</strain>
    </source>
</reference>
<evidence type="ECO:0000259" key="4">
    <source>
        <dbReference type="PROSITE" id="PS01124"/>
    </source>
</evidence>
<dbReference type="GO" id="GO:0005829">
    <property type="term" value="C:cytosol"/>
    <property type="evidence" value="ECO:0007669"/>
    <property type="project" value="TreeGrafter"/>
</dbReference>
<evidence type="ECO:0000313" key="5">
    <source>
        <dbReference type="EMBL" id="HBQ48984.1"/>
    </source>
</evidence>
<evidence type="ECO:0000313" key="6">
    <source>
        <dbReference type="Proteomes" id="UP000263957"/>
    </source>
</evidence>
<dbReference type="SUPFAM" id="SSF46689">
    <property type="entry name" value="Homeodomain-like"/>
    <property type="match status" value="1"/>
</dbReference>
<dbReference type="InterPro" id="IPR032687">
    <property type="entry name" value="AraC-type_N"/>
</dbReference>